<dbReference type="AlphaFoldDB" id="A0A1G4J8B9"/>
<feature type="region of interest" description="Disordered" evidence="7">
    <location>
        <begin position="69"/>
        <end position="113"/>
    </location>
</feature>
<reference evidence="9 10" key="1">
    <citation type="submission" date="2016-03" db="EMBL/GenBank/DDBJ databases">
        <authorList>
            <person name="Devillers H."/>
        </authorList>
    </citation>
    <scope>NUCLEOTIDE SEQUENCE [LARGE SCALE GENOMIC DNA]</scope>
    <source>
        <strain evidence="9">CBS 10888</strain>
    </source>
</reference>
<feature type="compositionally biased region" description="Basic and acidic residues" evidence="7">
    <location>
        <begin position="208"/>
        <end position="222"/>
    </location>
</feature>
<dbReference type="PANTHER" id="PTHR10071:SF281">
    <property type="entry name" value="BOX A-BINDING FACTOR-RELATED"/>
    <property type="match status" value="1"/>
</dbReference>
<keyword evidence="5" id="KW-0539">Nucleus</keyword>
<dbReference type="SMART" id="SM00401">
    <property type="entry name" value="ZnF_GATA"/>
    <property type="match status" value="1"/>
</dbReference>
<dbReference type="PROSITE" id="PS00344">
    <property type="entry name" value="GATA_ZN_FINGER_1"/>
    <property type="match status" value="1"/>
</dbReference>
<feature type="region of interest" description="Disordered" evidence="7">
    <location>
        <begin position="130"/>
        <end position="195"/>
    </location>
</feature>
<dbReference type="EMBL" id="LT598454">
    <property type="protein sequence ID" value="SCU86051.1"/>
    <property type="molecule type" value="Genomic_DNA"/>
</dbReference>
<evidence type="ECO:0000256" key="5">
    <source>
        <dbReference type="ARBA" id="ARBA00023242"/>
    </source>
</evidence>
<dbReference type="GO" id="GO:0008270">
    <property type="term" value="F:zinc ion binding"/>
    <property type="evidence" value="ECO:0007669"/>
    <property type="project" value="UniProtKB-KW"/>
</dbReference>
<dbReference type="PROSITE" id="PS50114">
    <property type="entry name" value="GATA_ZN_FINGER_2"/>
    <property type="match status" value="1"/>
</dbReference>
<feature type="compositionally biased region" description="Polar residues" evidence="7">
    <location>
        <begin position="133"/>
        <end position="157"/>
    </location>
</feature>
<dbReference type="GO" id="GO:0045944">
    <property type="term" value="P:positive regulation of transcription by RNA polymerase II"/>
    <property type="evidence" value="ECO:0007669"/>
    <property type="project" value="TreeGrafter"/>
</dbReference>
<evidence type="ECO:0000259" key="8">
    <source>
        <dbReference type="PROSITE" id="PS50114"/>
    </source>
</evidence>
<keyword evidence="3 6" id="KW-0863">Zinc-finger</keyword>
<comment type="subcellular location">
    <subcellularLocation>
        <location evidence="1">Nucleus</location>
    </subcellularLocation>
</comment>
<dbReference type="SUPFAM" id="SSF57716">
    <property type="entry name" value="Glucocorticoid receptor-like (DNA-binding domain)"/>
    <property type="match status" value="1"/>
</dbReference>
<sequence length="537" mass="59492">MTKASVAVMPRAEPEVHQPEEQKPHDGPMCKNCHTLTTPLWRRNEQGAVLCNACGLFLKLHGRPRPISLKTDVIKSRNRKSAHSSSNPNSTMLNQSPGDMRKKENKKRKIQDLREISAAETLETILKFENGPRSVNKNQDQLQQHNESTPSNRSTPGVTGMMAPSQNILSASNDRLSPRPPPATSALPSAQNSGSLPHLSILLESMKSAEDRSREQQKHKEVSASSLDPELLRDQARYHQQHNVESPRLTAAVKMPLPLRQQSDSNQRTESNRSLQPVGSNSPPGNESQDHAYTTYMQRSPSSRHFLPGRSLADHGQVPHVHMASINEILGNQRSNIESPSSFVVPMGTHNSGQPPIPQAQSPRLKNVTSTTSTYSTQRLRRNSSEVESESYPRADSQVSDSPPPIDIQTSLPIEPGTESRSAMNHSASTKHHRQKIASLSNGHRQESEKHFYGNGHGGGAQASIRTLTPHDSRHSSGEVIMPASASLMSLLQSQEEVIKLKTRISELELVTDLYKRHIVELDTKCRSLEERLGNRN</sequence>
<dbReference type="PRINTS" id="PR00619">
    <property type="entry name" value="GATAZNFINGER"/>
</dbReference>
<dbReference type="Pfam" id="PF00320">
    <property type="entry name" value="GATA"/>
    <property type="match status" value="1"/>
</dbReference>
<feature type="compositionally biased region" description="Polar residues" evidence="7">
    <location>
        <begin position="260"/>
        <end position="291"/>
    </location>
</feature>
<dbReference type="Gene3D" id="3.30.50.10">
    <property type="entry name" value="Erythroid Transcription Factor GATA-1, subunit A"/>
    <property type="match status" value="1"/>
</dbReference>
<keyword evidence="2" id="KW-0479">Metal-binding</keyword>
<keyword evidence="10" id="KW-1185">Reference proteome</keyword>
<feature type="compositionally biased region" description="Polar residues" evidence="7">
    <location>
        <begin position="186"/>
        <end position="195"/>
    </location>
</feature>
<feature type="region of interest" description="Disordered" evidence="7">
    <location>
        <begin position="208"/>
        <end position="291"/>
    </location>
</feature>
<protein>
    <submittedName>
        <fullName evidence="9">LADA_0D11936g1_1</fullName>
    </submittedName>
</protein>
<feature type="compositionally biased region" description="Polar residues" evidence="7">
    <location>
        <begin position="419"/>
        <end position="428"/>
    </location>
</feature>
<evidence type="ECO:0000256" key="4">
    <source>
        <dbReference type="ARBA" id="ARBA00022833"/>
    </source>
</evidence>
<evidence type="ECO:0000256" key="6">
    <source>
        <dbReference type="PROSITE-ProRule" id="PRU00094"/>
    </source>
</evidence>
<keyword evidence="4" id="KW-0862">Zinc</keyword>
<proteinExistence type="predicted"/>
<feature type="compositionally biased region" description="Basic and acidic residues" evidence="7">
    <location>
        <begin position="12"/>
        <end position="27"/>
    </location>
</feature>
<evidence type="ECO:0000256" key="1">
    <source>
        <dbReference type="ARBA" id="ARBA00004123"/>
    </source>
</evidence>
<feature type="compositionally biased region" description="Polar residues" evidence="7">
    <location>
        <begin position="349"/>
        <end position="378"/>
    </location>
</feature>
<evidence type="ECO:0000256" key="7">
    <source>
        <dbReference type="SAM" id="MobiDB-lite"/>
    </source>
</evidence>
<gene>
    <name evidence="9" type="ORF">LADA_0D11936G</name>
</gene>
<accession>A0A1G4J8B9</accession>
<feature type="compositionally biased region" description="Polar residues" evidence="7">
    <location>
        <begin position="83"/>
        <end position="97"/>
    </location>
</feature>
<dbReference type="OrthoDB" id="515401at2759"/>
<dbReference type="GO" id="GO:0000978">
    <property type="term" value="F:RNA polymerase II cis-regulatory region sequence-specific DNA binding"/>
    <property type="evidence" value="ECO:0007669"/>
    <property type="project" value="TreeGrafter"/>
</dbReference>
<dbReference type="InterPro" id="IPR039355">
    <property type="entry name" value="Transcription_factor_GATA"/>
</dbReference>
<dbReference type="PANTHER" id="PTHR10071">
    <property type="entry name" value="TRANSCRIPTION FACTOR GATA FAMILY MEMBER"/>
    <property type="match status" value="1"/>
</dbReference>
<dbReference type="CDD" id="cd00202">
    <property type="entry name" value="ZnF_GATA"/>
    <property type="match status" value="1"/>
</dbReference>
<evidence type="ECO:0000313" key="9">
    <source>
        <dbReference type="EMBL" id="SCU86051.1"/>
    </source>
</evidence>
<dbReference type="STRING" id="1266660.A0A1G4J8B9"/>
<dbReference type="GO" id="GO:0005634">
    <property type="term" value="C:nucleus"/>
    <property type="evidence" value="ECO:0007669"/>
    <property type="project" value="UniProtKB-SubCell"/>
</dbReference>
<dbReference type="GO" id="GO:0000122">
    <property type="term" value="P:negative regulation of transcription by RNA polymerase II"/>
    <property type="evidence" value="ECO:0007669"/>
    <property type="project" value="TreeGrafter"/>
</dbReference>
<evidence type="ECO:0000256" key="3">
    <source>
        <dbReference type="ARBA" id="ARBA00022771"/>
    </source>
</evidence>
<dbReference type="FunFam" id="3.30.50.10:FF:000007">
    <property type="entry name" value="Nitrogen regulatory AreA, N-terminal"/>
    <property type="match status" value="1"/>
</dbReference>
<feature type="compositionally biased region" description="Polar residues" evidence="7">
    <location>
        <begin position="164"/>
        <end position="175"/>
    </location>
</feature>
<name>A0A1G4J8B9_9SACH</name>
<evidence type="ECO:0000256" key="2">
    <source>
        <dbReference type="ARBA" id="ARBA00022723"/>
    </source>
</evidence>
<evidence type="ECO:0000313" key="10">
    <source>
        <dbReference type="Proteomes" id="UP000190274"/>
    </source>
</evidence>
<feature type="region of interest" description="Disordered" evidence="7">
    <location>
        <begin position="338"/>
        <end position="462"/>
    </location>
</feature>
<dbReference type="InterPro" id="IPR013088">
    <property type="entry name" value="Znf_NHR/GATA"/>
</dbReference>
<dbReference type="InterPro" id="IPR000679">
    <property type="entry name" value="Znf_GATA"/>
</dbReference>
<feature type="domain" description="GATA-type" evidence="8">
    <location>
        <begin position="24"/>
        <end position="77"/>
    </location>
</feature>
<dbReference type="GO" id="GO:0000981">
    <property type="term" value="F:DNA-binding transcription factor activity, RNA polymerase II-specific"/>
    <property type="evidence" value="ECO:0007669"/>
    <property type="project" value="TreeGrafter"/>
</dbReference>
<dbReference type="Proteomes" id="UP000190274">
    <property type="component" value="Chromosome D"/>
</dbReference>
<feature type="region of interest" description="Disordered" evidence="7">
    <location>
        <begin position="1"/>
        <end position="27"/>
    </location>
</feature>
<organism evidence="9 10">
    <name type="scientific">Lachancea dasiensis</name>
    <dbReference type="NCBI Taxonomy" id="1072105"/>
    <lineage>
        <taxon>Eukaryota</taxon>
        <taxon>Fungi</taxon>
        <taxon>Dikarya</taxon>
        <taxon>Ascomycota</taxon>
        <taxon>Saccharomycotina</taxon>
        <taxon>Saccharomycetes</taxon>
        <taxon>Saccharomycetales</taxon>
        <taxon>Saccharomycetaceae</taxon>
        <taxon>Lachancea</taxon>
    </lineage>
</organism>